<dbReference type="EMBL" id="PP977194">
    <property type="protein sequence ID" value="XDJ03112.1"/>
    <property type="molecule type" value="Genomic_DNA"/>
</dbReference>
<evidence type="ECO:0000259" key="1">
    <source>
        <dbReference type="Pfam" id="PF03374"/>
    </source>
</evidence>
<protein>
    <submittedName>
        <fullName evidence="2">Anti-repressor</fullName>
    </submittedName>
</protein>
<accession>A0AB39C8W1</accession>
<dbReference type="Pfam" id="PF03374">
    <property type="entry name" value="ANT"/>
    <property type="match status" value="1"/>
</dbReference>
<organism evidence="2">
    <name type="scientific">Acinetobacter phage vB_AbaM-SPB</name>
    <dbReference type="NCBI Taxonomy" id="3236747"/>
    <lineage>
        <taxon>Viruses</taxon>
        <taxon>Duplodnaviria</taxon>
        <taxon>Heunggongvirae</taxon>
        <taxon>Uroviricota</taxon>
        <taxon>Caudoviricetes</taxon>
        <taxon>Obolenskvirus</taxon>
    </lineage>
</organism>
<dbReference type="GO" id="GO:0003677">
    <property type="term" value="F:DNA binding"/>
    <property type="evidence" value="ECO:0007669"/>
    <property type="project" value="InterPro"/>
</dbReference>
<sequence>MENLQVLNTTSKQIPQMSSLEIVDFINEYRAKNDDQPIQLRHADFMAKVQKVLGELSENYRSVYKDASGRSLPCYVFYKREACLMAMSYSYELQALVFDRMTELENKLSKPQLPDFTNPVEAARAWADEVEAKLIAQKQLELAAPKVEYFDRVADVGNLMTASVVGKKIGMSGTTLNKHLEQFDVYNRAIKTGRVFQQWFIDKGLGVMKKTDNGYNQSRFTNKGEQWVIQKLTSEGIV</sequence>
<feature type="domain" description="Antirepressor protein C-terminal" evidence="1">
    <location>
        <begin position="137"/>
        <end position="233"/>
    </location>
</feature>
<proteinExistence type="predicted"/>
<reference evidence="2" key="1">
    <citation type="submission" date="2024-07" db="EMBL/GenBank/DDBJ databases">
        <title>Genomic characterization and preclinical evaluation of a locally isolated lytic Acinetobacter phage vB_AbaM-SPB against carbapenem-resistant Acinetobacter baumannii clinical isolate.</title>
        <authorList>
            <person name="Elshamy A.A."/>
            <person name="Saad B.T."/>
            <person name="Mabrouk S.S."/>
            <person name="Aboshanab K.M."/>
        </authorList>
    </citation>
    <scope>NUCLEOTIDE SEQUENCE</scope>
</reference>
<name>A0AB39C8W1_9CAUD</name>
<dbReference type="InterPro" id="IPR005039">
    <property type="entry name" value="Ant_C"/>
</dbReference>
<evidence type="ECO:0000313" key="2">
    <source>
        <dbReference type="EMBL" id="XDJ03112.1"/>
    </source>
</evidence>